<protein>
    <submittedName>
        <fullName evidence="1">Uncharacterized protein</fullName>
    </submittedName>
</protein>
<organism evidence="1 2">
    <name type="scientific">Modicella reniformis</name>
    <dbReference type="NCBI Taxonomy" id="1440133"/>
    <lineage>
        <taxon>Eukaryota</taxon>
        <taxon>Fungi</taxon>
        <taxon>Fungi incertae sedis</taxon>
        <taxon>Mucoromycota</taxon>
        <taxon>Mortierellomycotina</taxon>
        <taxon>Mortierellomycetes</taxon>
        <taxon>Mortierellales</taxon>
        <taxon>Mortierellaceae</taxon>
        <taxon>Modicella</taxon>
    </lineage>
</organism>
<dbReference type="Proteomes" id="UP000749646">
    <property type="component" value="Unassembled WGS sequence"/>
</dbReference>
<reference evidence="1" key="1">
    <citation type="journal article" date="2020" name="Fungal Divers.">
        <title>Resolving the Mortierellaceae phylogeny through synthesis of multi-gene phylogenetics and phylogenomics.</title>
        <authorList>
            <person name="Vandepol N."/>
            <person name="Liber J."/>
            <person name="Desiro A."/>
            <person name="Na H."/>
            <person name="Kennedy M."/>
            <person name="Barry K."/>
            <person name="Grigoriev I.V."/>
            <person name="Miller A.N."/>
            <person name="O'Donnell K."/>
            <person name="Stajich J.E."/>
            <person name="Bonito G."/>
        </authorList>
    </citation>
    <scope>NUCLEOTIDE SEQUENCE</scope>
    <source>
        <strain evidence="1">MES-2147</strain>
    </source>
</reference>
<feature type="non-terminal residue" evidence="1">
    <location>
        <position position="1"/>
    </location>
</feature>
<gene>
    <name evidence="1" type="ORF">BGZ65_010121</name>
</gene>
<keyword evidence="2" id="KW-1185">Reference proteome</keyword>
<comment type="caution">
    <text evidence="1">The sequence shown here is derived from an EMBL/GenBank/DDBJ whole genome shotgun (WGS) entry which is preliminary data.</text>
</comment>
<evidence type="ECO:0000313" key="1">
    <source>
        <dbReference type="EMBL" id="KAF9971927.1"/>
    </source>
</evidence>
<evidence type="ECO:0000313" key="2">
    <source>
        <dbReference type="Proteomes" id="UP000749646"/>
    </source>
</evidence>
<accession>A0A9P6JG03</accession>
<name>A0A9P6JG03_9FUNG</name>
<sequence length="88" mass="9762">SGSKIRRTGAELMVALSARKDVSVAMLAEELEDGDDVLYVFCLGFGIDLDVIKVDDYPLVESRVEGLEHHIGKYCRGIVRLLQRKAVL</sequence>
<dbReference type="AlphaFoldDB" id="A0A9P6JG03"/>
<proteinExistence type="predicted"/>
<dbReference type="EMBL" id="JAAAHW010004738">
    <property type="protein sequence ID" value="KAF9971927.1"/>
    <property type="molecule type" value="Genomic_DNA"/>
</dbReference>